<keyword evidence="2" id="KW-0325">Glycoprotein</keyword>
<evidence type="ECO:0000256" key="3">
    <source>
        <dbReference type="SAM" id="SignalP"/>
    </source>
</evidence>
<feature type="chain" id="PRO_5020958427" evidence="3">
    <location>
        <begin position="23"/>
        <end position="447"/>
    </location>
</feature>
<dbReference type="GO" id="GO:0016829">
    <property type="term" value="F:lyase activity"/>
    <property type="evidence" value="ECO:0007669"/>
    <property type="project" value="UniProtKB-KW"/>
</dbReference>
<keyword evidence="4" id="KW-0456">Lyase</keyword>
<evidence type="ECO:0000313" key="5">
    <source>
        <dbReference type="Proteomes" id="UP000295221"/>
    </source>
</evidence>
<evidence type="ECO:0000313" key="4">
    <source>
        <dbReference type="EMBL" id="TCO03629.1"/>
    </source>
</evidence>
<dbReference type="SUPFAM" id="SSF51126">
    <property type="entry name" value="Pectin lyase-like"/>
    <property type="match status" value="1"/>
</dbReference>
<dbReference type="EMBL" id="SLWK01000020">
    <property type="protein sequence ID" value="TCO03629.1"/>
    <property type="molecule type" value="Genomic_DNA"/>
</dbReference>
<dbReference type="PANTHER" id="PTHR42970">
    <property type="entry name" value="PECTATE LYASE C-RELATED"/>
    <property type="match status" value="1"/>
</dbReference>
<dbReference type="GO" id="GO:0046872">
    <property type="term" value="F:metal ion binding"/>
    <property type="evidence" value="ECO:0007669"/>
    <property type="project" value="UniProtKB-KW"/>
</dbReference>
<dbReference type="Gene3D" id="2.160.20.10">
    <property type="entry name" value="Single-stranded right-handed beta-helix, Pectin lyase-like"/>
    <property type="match status" value="1"/>
</dbReference>
<keyword evidence="3" id="KW-0732">Signal</keyword>
<dbReference type="AlphaFoldDB" id="A0A4R2G8J4"/>
<dbReference type="PROSITE" id="PS51257">
    <property type="entry name" value="PROKAR_LIPOPROTEIN"/>
    <property type="match status" value="1"/>
</dbReference>
<accession>A0A4R2G8J4</accession>
<dbReference type="InterPro" id="IPR012334">
    <property type="entry name" value="Pectin_lyas_fold"/>
</dbReference>
<gene>
    <name evidence="4" type="ORF">EV194_1206</name>
</gene>
<organism evidence="4 5">
    <name type="scientific">Natronoflexus pectinivorans</name>
    <dbReference type="NCBI Taxonomy" id="682526"/>
    <lineage>
        <taxon>Bacteria</taxon>
        <taxon>Pseudomonadati</taxon>
        <taxon>Bacteroidota</taxon>
        <taxon>Bacteroidia</taxon>
        <taxon>Marinilabiliales</taxon>
        <taxon>Marinilabiliaceae</taxon>
        <taxon>Natronoflexus</taxon>
    </lineage>
</organism>
<evidence type="ECO:0000256" key="2">
    <source>
        <dbReference type="ARBA" id="ARBA00023180"/>
    </source>
</evidence>
<sequence>MNLNTKLILTVLIIISACSVSNSERINNTPAFPGAEGAGKYTTGGRGGMVYVVTNLEDDGPGSFRYGVNLQEPRIIVFAVSGNIHLKSPLNINHGNLTIAGQSAPGEGICIKGHGLRINADNVIFRYLRMRPGDIYPIEQDALTTMRHKDIIIDHCSMSWGTDEVFSPYNIENLTVQWCIISESLNDSHHSKGEHGYGGIWGGNKATFHHNLLAHHSSRNPRFQGGRSLKKGQQELVEFVNNVIYNWGNKAAYGGEEGHYNIINNYFKPGPATNRSELSIILEPYTPIGKFYLSGNIVYGNKEASKDNTLAVSTQRGGPLEELIVYEAFSVSDYQIRDTETAFKAVLKYAGVSNVRDTIDSRIIKEVKYGMTTFGEGGIINSQNEVGGWPEFQYSEPLLDSDGDGMPDAWEIANGLDPNNPNDHNQYDLCSKYTNIEVYLNQLVEKK</sequence>
<dbReference type="InterPro" id="IPR011050">
    <property type="entry name" value="Pectin_lyase_fold/virulence"/>
</dbReference>
<dbReference type="InterPro" id="IPR052063">
    <property type="entry name" value="Polysaccharide_Lyase_1"/>
</dbReference>
<reference evidence="4 5" key="1">
    <citation type="submission" date="2019-03" db="EMBL/GenBank/DDBJ databases">
        <title>Genomic Encyclopedia of Type Strains, Phase IV (KMG-IV): sequencing the most valuable type-strain genomes for metagenomic binning, comparative biology and taxonomic classification.</title>
        <authorList>
            <person name="Goeker M."/>
        </authorList>
    </citation>
    <scope>NUCLEOTIDE SEQUENCE [LARGE SCALE GENOMIC DNA]</scope>
    <source>
        <strain evidence="4 5">DSM 24179</strain>
    </source>
</reference>
<dbReference type="OrthoDB" id="8737820at2"/>
<proteinExistence type="predicted"/>
<keyword evidence="1" id="KW-0479">Metal-binding</keyword>
<dbReference type="RefSeq" id="WP_132435429.1">
    <property type="nucleotide sequence ID" value="NZ_SLWK01000020.1"/>
</dbReference>
<evidence type="ECO:0000256" key="1">
    <source>
        <dbReference type="ARBA" id="ARBA00022723"/>
    </source>
</evidence>
<dbReference type="Proteomes" id="UP000295221">
    <property type="component" value="Unassembled WGS sequence"/>
</dbReference>
<keyword evidence="5" id="KW-1185">Reference proteome</keyword>
<protein>
    <submittedName>
        <fullName evidence="4">Pectate lyase</fullName>
    </submittedName>
</protein>
<comment type="caution">
    <text evidence="4">The sequence shown here is derived from an EMBL/GenBank/DDBJ whole genome shotgun (WGS) entry which is preliminary data.</text>
</comment>
<feature type="signal peptide" evidence="3">
    <location>
        <begin position="1"/>
        <end position="22"/>
    </location>
</feature>
<name>A0A4R2G8J4_9BACT</name>
<dbReference type="PANTHER" id="PTHR42970:SF1">
    <property type="entry name" value="PECTATE LYASE C-RELATED"/>
    <property type="match status" value="1"/>
</dbReference>